<proteinExistence type="predicted"/>
<dbReference type="EMBL" id="BAABRL010000001">
    <property type="protein sequence ID" value="GAA5494330.1"/>
    <property type="molecule type" value="Genomic_DNA"/>
</dbReference>
<keyword evidence="2" id="KW-1185">Reference proteome</keyword>
<evidence type="ECO:0000313" key="2">
    <source>
        <dbReference type="Proteomes" id="UP001424741"/>
    </source>
</evidence>
<comment type="caution">
    <text evidence="1">The sequence shown here is derived from an EMBL/GenBank/DDBJ whole genome shotgun (WGS) entry which is preliminary data.</text>
</comment>
<gene>
    <name evidence="1" type="ORF">Rhal01_00490</name>
</gene>
<evidence type="ECO:0000313" key="1">
    <source>
        <dbReference type="EMBL" id="GAA5494330.1"/>
    </source>
</evidence>
<sequence length="66" mass="7821">MIMLTSHGGKWCDQPHEGNYGDEKLHLNENSVMKNYFKRDYFNAKRRPSSNVEGHFIESLYSLNRE</sequence>
<protein>
    <submittedName>
        <fullName evidence="1">Uncharacterized protein</fullName>
    </submittedName>
</protein>
<accession>A0ABP9UX89</accession>
<dbReference type="Proteomes" id="UP001424741">
    <property type="component" value="Unassembled WGS sequence"/>
</dbReference>
<name>A0ABP9UX89_9BACT</name>
<reference evidence="1 2" key="1">
    <citation type="submission" date="2024-02" db="EMBL/GenBank/DDBJ databases">
        <title>Rubritalea halochordaticola NBRC 107102.</title>
        <authorList>
            <person name="Ichikawa N."/>
            <person name="Katano-Makiyama Y."/>
            <person name="Hidaka K."/>
        </authorList>
    </citation>
    <scope>NUCLEOTIDE SEQUENCE [LARGE SCALE GENOMIC DNA]</scope>
    <source>
        <strain evidence="1 2">NBRC 107102</strain>
    </source>
</reference>
<organism evidence="1 2">
    <name type="scientific">Rubritalea halochordaticola</name>
    <dbReference type="NCBI Taxonomy" id="714537"/>
    <lineage>
        <taxon>Bacteria</taxon>
        <taxon>Pseudomonadati</taxon>
        <taxon>Verrucomicrobiota</taxon>
        <taxon>Verrucomicrobiia</taxon>
        <taxon>Verrucomicrobiales</taxon>
        <taxon>Rubritaleaceae</taxon>
        <taxon>Rubritalea</taxon>
    </lineage>
</organism>